<dbReference type="Pfam" id="PF13843">
    <property type="entry name" value="DDE_Tnp_1_7"/>
    <property type="match status" value="1"/>
</dbReference>
<dbReference type="EMBL" id="NCKW01002271">
    <property type="protein sequence ID" value="POM77887.1"/>
    <property type="molecule type" value="Genomic_DNA"/>
</dbReference>
<dbReference type="OrthoDB" id="121783at2759"/>
<dbReference type="AlphaFoldDB" id="A0A2P4YJB3"/>
<feature type="non-terminal residue" evidence="3">
    <location>
        <position position="900"/>
    </location>
</feature>
<evidence type="ECO:0000313" key="3">
    <source>
        <dbReference type="EMBL" id="POM77887.1"/>
    </source>
</evidence>
<evidence type="ECO:0000313" key="4">
    <source>
        <dbReference type="Proteomes" id="UP000237271"/>
    </source>
</evidence>
<reference evidence="3 4" key="1">
    <citation type="journal article" date="2017" name="Genome Biol. Evol.">
        <title>Phytophthora megakarya and P. palmivora, closely related causal agents of cacao black pod rot, underwent increases in genome sizes and gene numbers by different mechanisms.</title>
        <authorList>
            <person name="Ali S.S."/>
            <person name="Shao J."/>
            <person name="Lary D.J."/>
            <person name="Kronmiller B."/>
            <person name="Shen D."/>
            <person name="Strem M.D."/>
            <person name="Amoako-Attah I."/>
            <person name="Akrofi A.Y."/>
            <person name="Begoude B.A."/>
            <person name="Ten Hoopen G.M."/>
            <person name="Coulibaly K."/>
            <person name="Kebe B.I."/>
            <person name="Melnick R.L."/>
            <person name="Guiltinan M.J."/>
            <person name="Tyler B.M."/>
            <person name="Meinhardt L.W."/>
            <person name="Bailey B.A."/>
        </authorList>
    </citation>
    <scope>NUCLEOTIDE SEQUENCE [LARGE SCALE GENOMIC DNA]</scope>
    <source>
        <strain evidence="4">sbr112.9</strain>
    </source>
</reference>
<evidence type="ECO:0000256" key="1">
    <source>
        <dbReference type="SAM" id="MobiDB-lite"/>
    </source>
</evidence>
<feature type="region of interest" description="Disordered" evidence="1">
    <location>
        <begin position="247"/>
        <end position="277"/>
    </location>
</feature>
<comment type="caution">
    <text evidence="3">The sequence shown here is derived from an EMBL/GenBank/DDBJ whole genome shotgun (WGS) entry which is preliminary data.</text>
</comment>
<feature type="domain" description="PiggyBac transposable element-derived protein" evidence="2">
    <location>
        <begin position="339"/>
        <end position="740"/>
    </location>
</feature>
<gene>
    <name evidence="3" type="ORF">PHPALM_4662</name>
</gene>
<dbReference type="PANTHER" id="PTHR46599">
    <property type="entry name" value="PIGGYBAC TRANSPOSABLE ELEMENT-DERIVED PROTEIN 4"/>
    <property type="match status" value="1"/>
</dbReference>
<evidence type="ECO:0000259" key="2">
    <source>
        <dbReference type="Pfam" id="PF13843"/>
    </source>
</evidence>
<feature type="compositionally biased region" description="Basic and acidic residues" evidence="1">
    <location>
        <begin position="134"/>
        <end position="154"/>
    </location>
</feature>
<dbReference type="InterPro" id="IPR029526">
    <property type="entry name" value="PGBD"/>
</dbReference>
<protein>
    <recommendedName>
        <fullName evidence="2">PiggyBac transposable element-derived protein domain-containing protein</fullName>
    </recommendedName>
</protein>
<keyword evidence="4" id="KW-1185">Reference proteome</keyword>
<accession>A0A2P4YJB3</accession>
<proteinExistence type="predicted"/>
<dbReference type="PANTHER" id="PTHR46599:SF3">
    <property type="entry name" value="PIGGYBAC TRANSPOSABLE ELEMENT-DERIVED PROTEIN 4"/>
    <property type="match status" value="1"/>
</dbReference>
<sequence length="900" mass="102819">MFVVEKTFKQVWRELSKQGWTNKRSTGLSNDHRYIPPSGSVKGVEGEDYFVGEINLLSFCRRKGWLELPQAPIIPMVSTTEDTLTVDIASAADDTVTVSDTAMVGDTTTMGGTSTTDDTVERTVARMKSTRRPVLPEKRKRLDTTANEKRRRTDNSITDVPPHITGRSDQTIPDVSVLVTEDPGRVVTEMVNPVERVSNGVSLDDFDSPNFLDALKRDRLFEVVDSGDHNIGENDWLCALDSDAEGDEDSILNDEVDEDDGQDIVEEDDDQSEEDTVDVPCDDDIPLEFELTDDELTRLQTNGWDIFDDQRSHQVLRDAAPLYDGPTGPTRAALAYAENPLAIFFFFLPKELWRKIAEETNKFRVESIPEIAQKMRTKARQRRESVPSTVVLPVEDYQLKLQRKNPIQPHEIIRFIGLLIARTLEPRRESLSRHWITKIEGALARGTFGQFLSRDRFHDIARYLHFNDNAKQSDSGDRAFKIRPVIQALQKTFFRGFRIGARISFDEAMVPMRHRRNPMRQYMPNKPNKWGTKFYMTCCAETAYCSRLDIYCGKANADEDAVAQRAVVKNLIQVLRGQPAQRLICTDNFYTSIPLSHKLLGMGHSHVGTIRKDRKGFCLGIEFSQKRRPKRMPRGTYKVAIWRDHPEYVGLTWMDNKPVRFLATGCSTRLTKVTRRERDGSLSEVPCPQLVRDYHETMGGVDTHDQLRLQRYSIQRSIRMRKYYKTIFLGLVDLAMVNAFIVHKIAMARAGKSVPTHAAFMRRLHTDLLNQTSEDFVGGDDMEGLVTEPLPRTAHMLERTDEMNGAKRRQWLCKVCSAYAGPGVRSFETSYFCATCSRAKKGRVTLCDKPRRREHGSALTCDQVWHQSWKNGTAIPPDLQHKIRFVKKRRPEVESEMEAD</sequence>
<feature type="region of interest" description="Disordered" evidence="1">
    <location>
        <begin position="127"/>
        <end position="169"/>
    </location>
</feature>
<dbReference type="Proteomes" id="UP000237271">
    <property type="component" value="Unassembled WGS sequence"/>
</dbReference>
<name>A0A2P4YJB3_9STRA</name>
<organism evidence="3 4">
    <name type="scientific">Phytophthora palmivora</name>
    <dbReference type="NCBI Taxonomy" id="4796"/>
    <lineage>
        <taxon>Eukaryota</taxon>
        <taxon>Sar</taxon>
        <taxon>Stramenopiles</taxon>
        <taxon>Oomycota</taxon>
        <taxon>Peronosporomycetes</taxon>
        <taxon>Peronosporales</taxon>
        <taxon>Peronosporaceae</taxon>
        <taxon>Phytophthora</taxon>
    </lineage>
</organism>